<gene>
    <name evidence="5" type="ORF">BABINDRAFT_36073</name>
</gene>
<accession>A0A1E3QPV9</accession>
<dbReference type="STRING" id="984486.A0A1E3QPV9"/>
<dbReference type="GO" id="GO:0042274">
    <property type="term" value="P:ribosomal small subunit biogenesis"/>
    <property type="evidence" value="ECO:0007669"/>
    <property type="project" value="TreeGrafter"/>
</dbReference>
<dbReference type="Pfam" id="PF01251">
    <property type="entry name" value="Ribosomal_S7e"/>
    <property type="match status" value="1"/>
</dbReference>
<evidence type="ECO:0000256" key="4">
    <source>
        <dbReference type="RuleBase" id="RU364105"/>
    </source>
</evidence>
<organism evidence="5 6">
    <name type="scientific">Babjeviella inositovora NRRL Y-12698</name>
    <dbReference type="NCBI Taxonomy" id="984486"/>
    <lineage>
        <taxon>Eukaryota</taxon>
        <taxon>Fungi</taxon>
        <taxon>Dikarya</taxon>
        <taxon>Ascomycota</taxon>
        <taxon>Saccharomycotina</taxon>
        <taxon>Pichiomycetes</taxon>
        <taxon>Serinales incertae sedis</taxon>
        <taxon>Babjeviella</taxon>
    </lineage>
</organism>
<dbReference type="GO" id="GO:0003735">
    <property type="term" value="F:structural constituent of ribosome"/>
    <property type="evidence" value="ECO:0007669"/>
    <property type="project" value="InterPro"/>
</dbReference>
<dbReference type="GO" id="GO:0006412">
    <property type="term" value="P:translation"/>
    <property type="evidence" value="ECO:0007669"/>
    <property type="project" value="InterPro"/>
</dbReference>
<dbReference type="PANTHER" id="PTHR11278:SF0">
    <property type="entry name" value="SMALL RIBOSOMAL SUBUNIT PROTEIN ES7"/>
    <property type="match status" value="1"/>
</dbReference>
<dbReference type="OrthoDB" id="1724687at2759"/>
<comment type="similarity">
    <text evidence="1 4">Belongs to the eukaryotic ribosomal protein eS7 family.</text>
</comment>
<dbReference type="AlphaFoldDB" id="A0A1E3QPV9"/>
<dbReference type="GeneID" id="30149605"/>
<name>A0A1E3QPV9_9ASCO</name>
<dbReference type="GO" id="GO:0006364">
    <property type="term" value="P:rRNA processing"/>
    <property type="evidence" value="ECO:0007669"/>
    <property type="project" value="TreeGrafter"/>
</dbReference>
<reference evidence="6" key="1">
    <citation type="submission" date="2016-05" db="EMBL/GenBank/DDBJ databases">
        <title>Comparative genomics of biotechnologically important yeasts.</title>
        <authorList>
            <consortium name="DOE Joint Genome Institute"/>
            <person name="Riley R."/>
            <person name="Haridas S."/>
            <person name="Wolfe K.H."/>
            <person name="Lopes M.R."/>
            <person name="Hittinger C.T."/>
            <person name="Goker M."/>
            <person name="Salamov A."/>
            <person name="Wisecaver J."/>
            <person name="Long T.M."/>
            <person name="Aerts A.L."/>
            <person name="Barry K."/>
            <person name="Choi C."/>
            <person name="Clum A."/>
            <person name="Coughlan A.Y."/>
            <person name="Deshpande S."/>
            <person name="Douglass A.P."/>
            <person name="Hanson S.J."/>
            <person name="Klenk H.-P."/>
            <person name="Labutti K."/>
            <person name="Lapidus A."/>
            <person name="Lindquist E."/>
            <person name="Lipzen A."/>
            <person name="Meier-Kolthoff J.P."/>
            <person name="Ohm R.A."/>
            <person name="Otillar R.P."/>
            <person name="Pangilinan J."/>
            <person name="Peng Y."/>
            <person name="Rokas A."/>
            <person name="Rosa C.A."/>
            <person name="Scheuner C."/>
            <person name="Sibirny A.A."/>
            <person name="Slot J.C."/>
            <person name="Stielow J.B."/>
            <person name="Sun H."/>
            <person name="Kurtzman C.P."/>
            <person name="Blackwell M."/>
            <person name="Grigoriev I.V."/>
            <person name="Jeffries T.W."/>
        </authorList>
    </citation>
    <scope>NUCLEOTIDE SEQUENCE [LARGE SCALE GENOMIC DNA]</scope>
    <source>
        <strain evidence="6">NRRL Y-12698</strain>
    </source>
</reference>
<dbReference type="InterPro" id="IPR000554">
    <property type="entry name" value="Ribosomal_eS7"/>
</dbReference>
<keyword evidence="3 4" id="KW-0687">Ribonucleoprotein</keyword>
<dbReference type="RefSeq" id="XP_018985029.1">
    <property type="nucleotide sequence ID" value="XM_019131752.1"/>
</dbReference>
<dbReference type="GO" id="GO:0030686">
    <property type="term" value="C:90S preribosome"/>
    <property type="evidence" value="ECO:0007669"/>
    <property type="project" value="TreeGrafter"/>
</dbReference>
<evidence type="ECO:0000256" key="1">
    <source>
        <dbReference type="ARBA" id="ARBA00007820"/>
    </source>
</evidence>
<sequence>MSAISKILNTNPSELELSIAQAFLDLEASASDLKSDLRTLQFKSAREIDVAGGKKAIAIFVPVPSLSSYHKVQQRLIRELEKKFSSQHVVILAERRILPPSSKGQHQKRPRSRTLTQVHDKILEDLVFPAEIVGKRVRHLTGGNKVYKVVLDEKNVYDEKLESFTQVYAKLTGKQVGFEVANTVA</sequence>
<evidence type="ECO:0000313" key="5">
    <source>
        <dbReference type="EMBL" id="ODQ79701.1"/>
    </source>
</evidence>
<dbReference type="EMBL" id="KV454431">
    <property type="protein sequence ID" value="ODQ79701.1"/>
    <property type="molecule type" value="Genomic_DNA"/>
</dbReference>
<dbReference type="GO" id="GO:0022627">
    <property type="term" value="C:cytosolic small ribosomal subunit"/>
    <property type="evidence" value="ECO:0007669"/>
    <property type="project" value="TreeGrafter"/>
</dbReference>
<evidence type="ECO:0000256" key="3">
    <source>
        <dbReference type="ARBA" id="ARBA00023274"/>
    </source>
</evidence>
<evidence type="ECO:0000313" key="6">
    <source>
        <dbReference type="Proteomes" id="UP000094336"/>
    </source>
</evidence>
<protein>
    <recommendedName>
        <fullName evidence="4">40S ribosomal protein S7</fullName>
    </recommendedName>
</protein>
<keyword evidence="6" id="KW-1185">Reference proteome</keyword>
<keyword evidence="2 4" id="KW-0689">Ribosomal protein</keyword>
<proteinExistence type="inferred from homology"/>
<dbReference type="Proteomes" id="UP000094336">
    <property type="component" value="Unassembled WGS sequence"/>
</dbReference>
<evidence type="ECO:0000256" key="2">
    <source>
        <dbReference type="ARBA" id="ARBA00022980"/>
    </source>
</evidence>
<dbReference type="PANTHER" id="PTHR11278">
    <property type="entry name" value="40S RIBOSOMAL PROTEIN S7"/>
    <property type="match status" value="1"/>
</dbReference>
<dbReference type="GO" id="GO:0032040">
    <property type="term" value="C:small-subunit processome"/>
    <property type="evidence" value="ECO:0007669"/>
    <property type="project" value="TreeGrafter"/>
</dbReference>